<dbReference type="GO" id="GO:0005886">
    <property type="term" value="C:plasma membrane"/>
    <property type="evidence" value="ECO:0007669"/>
    <property type="project" value="TreeGrafter"/>
</dbReference>
<dbReference type="Pfam" id="PF11716">
    <property type="entry name" value="MDMPI_N"/>
    <property type="match status" value="1"/>
</dbReference>
<dbReference type="RefSeq" id="WP_184791210.1">
    <property type="nucleotide sequence ID" value="NZ_BONT01000010.1"/>
</dbReference>
<dbReference type="PANTHER" id="PTHR40758">
    <property type="entry name" value="CONSERVED PROTEIN"/>
    <property type="match status" value="1"/>
</dbReference>
<dbReference type="InterPro" id="IPR017517">
    <property type="entry name" value="Maleyloyr_isom"/>
</dbReference>
<sequence length="228" mass="24496">MDREAHLAHLVAEHETFRSCLDGDLAAPVSTCGDWDLRALAEHMGHGNRWAATAVTEGRGDHPDSPVPAGRAAFLSWYDDSSDMLVSALSTDPAAPAWSFHGNGSVGFWRRRRALEVLVHRRDAELALGRISPIDPALAADGVAEVFEVMAPRQIARGRAVAPTAAVRLDATDVDGSWTYGPGEPVARLSGRAEDLLLLLWGRVSRDGVAWNGDRVAGERILDGPLVP</sequence>
<dbReference type="GO" id="GO:0046872">
    <property type="term" value="F:metal ion binding"/>
    <property type="evidence" value="ECO:0007669"/>
    <property type="project" value="InterPro"/>
</dbReference>
<dbReference type="Pfam" id="PF07398">
    <property type="entry name" value="MDMPI_C"/>
    <property type="match status" value="1"/>
</dbReference>
<accession>A0A841FXF7</accession>
<evidence type="ECO:0000259" key="2">
    <source>
        <dbReference type="Pfam" id="PF11716"/>
    </source>
</evidence>
<dbReference type="InterPro" id="IPR024344">
    <property type="entry name" value="MDMPI_metal-binding"/>
</dbReference>
<proteinExistence type="predicted"/>
<protein>
    <submittedName>
        <fullName evidence="3">Uncharacterized protein (TIGR03083 family)</fullName>
    </submittedName>
</protein>
<feature type="domain" description="Mycothiol-dependent maleylpyruvate isomerase metal-binding" evidence="2">
    <location>
        <begin position="10"/>
        <end position="124"/>
    </location>
</feature>
<evidence type="ECO:0000313" key="4">
    <source>
        <dbReference type="Proteomes" id="UP000548476"/>
    </source>
</evidence>
<dbReference type="AlphaFoldDB" id="A0A841FXF7"/>
<dbReference type="Proteomes" id="UP000548476">
    <property type="component" value="Unassembled WGS sequence"/>
</dbReference>
<organism evidence="3 4">
    <name type="scientific">Phytomonospora endophytica</name>
    <dbReference type="NCBI Taxonomy" id="714109"/>
    <lineage>
        <taxon>Bacteria</taxon>
        <taxon>Bacillati</taxon>
        <taxon>Actinomycetota</taxon>
        <taxon>Actinomycetes</taxon>
        <taxon>Micromonosporales</taxon>
        <taxon>Micromonosporaceae</taxon>
        <taxon>Phytomonospora</taxon>
    </lineage>
</organism>
<keyword evidence="4" id="KW-1185">Reference proteome</keyword>
<name>A0A841FXF7_9ACTN</name>
<dbReference type="NCBIfam" id="TIGR03083">
    <property type="entry name" value="maleylpyruvate isomerase family mycothiol-dependent enzyme"/>
    <property type="match status" value="1"/>
</dbReference>
<evidence type="ECO:0000259" key="1">
    <source>
        <dbReference type="Pfam" id="PF07398"/>
    </source>
</evidence>
<reference evidence="3 4" key="1">
    <citation type="submission" date="2020-08" db="EMBL/GenBank/DDBJ databases">
        <title>Genomic Encyclopedia of Type Strains, Phase IV (KMG-IV): sequencing the most valuable type-strain genomes for metagenomic binning, comparative biology and taxonomic classification.</title>
        <authorList>
            <person name="Goeker M."/>
        </authorList>
    </citation>
    <scope>NUCLEOTIDE SEQUENCE [LARGE SCALE GENOMIC DNA]</scope>
    <source>
        <strain evidence="3 4">YIM 65646</strain>
    </source>
</reference>
<dbReference type="PANTHER" id="PTHR40758:SF1">
    <property type="entry name" value="CONSERVED PROTEIN"/>
    <property type="match status" value="1"/>
</dbReference>
<feature type="domain" description="MDMPI C-terminal" evidence="1">
    <location>
        <begin position="138"/>
        <end position="215"/>
    </location>
</feature>
<dbReference type="EMBL" id="JACHGT010000016">
    <property type="protein sequence ID" value="MBB6038418.1"/>
    <property type="molecule type" value="Genomic_DNA"/>
</dbReference>
<dbReference type="InterPro" id="IPR010872">
    <property type="entry name" value="MDMPI_C-term_domain"/>
</dbReference>
<comment type="caution">
    <text evidence="3">The sequence shown here is derived from an EMBL/GenBank/DDBJ whole genome shotgun (WGS) entry which is preliminary data.</text>
</comment>
<gene>
    <name evidence="3" type="ORF">HNR73_006301</name>
</gene>
<evidence type="ECO:0000313" key="3">
    <source>
        <dbReference type="EMBL" id="MBB6038418.1"/>
    </source>
</evidence>